<dbReference type="VEuPathDB" id="GiardiaDB:DHA2_154570"/>
<protein>
    <submittedName>
        <fullName evidence="1">Uncharacterized protein</fullName>
    </submittedName>
</protein>
<dbReference type="AlphaFoldDB" id="V6T7Z6"/>
<evidence type="ECO:0000313" key="1">
    <source>
        <dbReference type="EMBL" id="ESU34854.1"/>
    </source>
</evidence>
<reference evidence="2" key="1">
    <citation type="submission" date="2012-02" db="EMBL/GenBank/DDBJ databases">
        <title>Genome sequencing of Giardia lamblia Genotypes A2 and B isolates (DH and GS) and comparative analysis with the genomes of Genotypes A1 and E (WB and Pig).</title>
        <authorList>
            <person name="Adam R."/>
            <person name="Dahlstrom E."/>
            <person name="Martens C."/>
            <person name="Bruno D."/>
            <person name="Barbian K."/>
            <person name="Porcella S.F."/>
            <person name="Nash T."/>
        </authorList>
    </citation>
    <scope>NUCLEOTIDE SEQUENCE</scope>
    <source>
        <strain evidence="2">DH</strain>
    </source>
</reference>
<comment type="caution">
    <text evidence="1">The sequence shown here is derived from an EMBL/GenBank/DDBJ whole genome shotgun (WGS) entry which is preliminary data.</text>
</comment>
<dbReference type="Proteomes" id="UP000018320">
    <property type="component" value="Unassembled WGS sequence"/>
</dbReference>
<reference evidence="1 2" key="2">
    <citation type="journal article" date="2013" name="Genome Biol. Evol.">
        <title>Genome sequencing of Giardia lamblia genotypes A2 and B isolates (DH and GS) and comparative analysis with the genomes of genotypes A1 and E (WB and Pig).</title>
        <authorList>
            <person name="Adam R.D."/>
            <person name="Dahlstrom E.W."/>
            <person name="Martens C.A."/>
            <person name="Bruno D.P."/>
            <person name="Barbian K.D."/>
            <person name="Ricklefs S.M."/>
            <person name="Hernandez M.M."/>
            <person name="Narla N.P."/>
            <person name="Patel R.B."/>
            <person name="Porcella S.F."/>
            <person name="Nash T.E."/>
        </authorList>
    </citation>
    <scope>NUCLEOTIDE SEQUENCE [LARGE SCALE GENOMIC DNA]</scope>
    <source>
        <strain evidence="1 2">DH</strain>
    </source>
</reference>
<gene>
    <name evidence="1" type="ORF">DHA2_154570</name>
</gene>
<evidence type="ECO:0000313" key="2">
    <source>
        <dbReference type="Proteomes" id="UP000018320"/>
    </source>
</evidence>
<sequence length="132" mass="14739">VPLRLLVEWTICAIIKDALPVCLCLGVIVRVRGCQWTAPMRWCRGRSMALCSWIAEVLRHPARDHVDAHPVQCVWLSDVWAGPSAQHTWGDASVCRGVVQSITSDQDRFAVRPSRSTTGTRLLEGVKHCQLL</sequence>
<feature type="non-terminal residue" evidence="1">
    <location>
        <position position="1"/>
    </location>
</feature>
<dbReference type="EMBL" id="AHGT01000126">
    <property type="protein sequence ID" value="ESU34854.1"/>
    <property type="molecule type" value="Genomic_DNA"/>
</dbReference>
<accession>V6T7Z6</accession>
<proteinExistence type="predicted"/>
<organism evidence="1 2">
    <name type="scientific">Giardia intestinalis</name>
    <name type="common">Giardia lamblia</name>
    <dbReference type="NCBI Taxonomy" id="5741"/>
    <lineage>
        <taxon>Eukaryota</taxon>
        <taxon>Metamonada</taxon>
        <taxon>Diplomonadida</taxon>
        <taxon>Hexamitidae</taxon>
        <taxon>Giardiinae</taxon>
        <taxon>Giardia</taxon>
    </lineage>
</organism>
<name>V6T7Z6_GIAIN</name>